<evidence type="ECO:0000256" key="1">
    <source>
        <dbReference type="SAM" id="MobiDB-lite"/>
    </source>
</evidence>
<proteinExistence type="predicted"/>
<dbReference type="CDD" id="cd02961">
    <property type="entry name" value="PDI_a_family"/>
    <property type="match status" value="1"/>
</dbReference>
<feature type="region of interest" description="Disordered" evidence="1">
    <location>
        <begin position="295"/>
        <end position="323"/>
    </location>
</feature>
<dbReference type="Gene3D" id="3.40.30.10">
    <property type="entry name" value="Glutaredoxin"/>
    <property type="match status" value="1"/>
</dbReference>
<evidence type="ECO:0000313" key="5">
    <source>
        <dbReference type="Proteomes" id="UP001642464"/>
    </source>
</evidence>
<dbReference type="Pfam" id="PF00085">
    <property type="entry name" value="Thioredoxin"/>
    <property type="match status" value="1"/>
</dbReference>
<organism evidence="4 5">
    <name type="scientific">Durusdinium trenchii</name>
    <dbReference type="NCBI Taxonomy" id="1381693"/>
    <lineage>
        <taxon>Eukaryota</taxon>
        <taxon>Sar</taxon>
        <taxon>Alveolata</taxon>
        <taxon>Dinophyceae</taxon>
        <taxon>Suessiales</taxon>
        <taxon>Symbiodiniaceae</taxon>
        <taxon>Durusdinium</taxon>
    </lineage>
</organism>
<evidence type="ECO:0000259" key="3">
    <source>
        <dbReference type="PROSITE" id="PS51352"/>
    </source>
</evidence>
<gene>
    <name evidence="4" type="ORF">SCF082_LOCUS40102</name>
</gene>
<reference evidence="4 5" key="1">
    <citation type="submission" date="2024-02" db="EMBL/GenBank/DDBJ databases">
        <authorList>
            <person name="Chen Y."/>
            <person name="Shah S."/>
            <person name="Dougan E. K."/>
            <person name="Thang M."/>
            <person name="Chan C."/>
        </authorList>
    </citation>
    <scope>NUCLEOTIDE SEQUENCE [LARGE SCALE GENOMIC DNA]</scope>
</reference>
<keyword evidence="5" id="KW-1185">Reference proteome</keyword>
<dbReference type="PROSITE" id="PS51352">
    <property type="entry name" value="THIOREDOXIN_2"/>
    <property type="match status" value="1"/>
</dbReference>
<dbReference type="InterPro" id="IPR013766">
    <property type="entry name" value="Thioredoxin_domain"/>
</dbReference>
<accession>A0ABP0Q8I1</accession>
<dbReference type="Proteomes" id="UP001642464">
    <property type="component" value="Unassembled WGS sequence"/>
</dbReference>
<dbReference type="SUPFAM" id="SSF52833">
    <property type="entry name" value="Thioredoxin-like"/>
    <property type="match status" value="1"/>
</dbReference>
<dbReference type="InterPro" id="IPR036249">
    <property type="entry name" value="Thioredoxin-like_sf"/>
</dbReference>
<protein>
    <submittedName>
        <fullName evidence="4">Protein disulfide-isomerase 1 (PDI1)</fullName>
    </submittedName>
</protein>
<feature type="signal peptide" evidence="2">
    <location>
        <begin position="1"/>
        <end position="19"/>
    </location>
</feature>
<dbReference type="EMBL" id="CAXAMM010039185">
    <property type="protein sequence ID" value="CAK9084541.1"/>
    <property type="molecule type" value="Genomic_DNA"/>
</dbReference>
<feature type="chain" id="PRO_5046491689" evidence="2">
    <location>
        <begin position="20"/>
        <end position="323"/>
    </location>
</feature>
<name>A0ABP0Q8I1_9DINO</name>
<evidence type="ECO:0000256" key="2">
    <source>
        <dbReference type="SAM" id="SignalP"/>
    </source>
</evidence>
<dbReference type="PANTHER" id="PTHR45815:SF3">
    <property type="entry name" value="PROTEIN DISULFIDE-ISOMERASE A6"/>
    <property type="match status" value="1"/>
</dbReference>
<keyword evidence="2" id="KW-0732">Signal</keyword>
<comment type="caution">
    <text evidence="4">The sequence shown here is derived from an EMBL/GenBank/DDBJ whole genome shotgun (WGS) entry which is preliminary data.</text>
</comment>
<feature type="domain" description="Thioredoxin" evidence="3">
    <location>
        <begin position="3"/>
        <end position="135"/>
    </location>
</feature>
<dbReference type="PANTHER" id="PTHR45815">
    <property type="entry name" value="PROTEIN DISULFIDE-ISOMERASE A6"/>
    <property type="match status" value="1"/>
</dbReference>
<sequence>MRQLLLTACASLVAASCTGNLPPPMVNLCASDWPGRDASRLYLVMFYSPRCGHCERLKPLLLHLARTSNDIFGLPNRPLTVAGVDCPEESNHQLCKRYNVTGYPTIFAIGQGHEARYKAGASDAELRRFLRTTVGSGASRRARCGAGVFKEPVVNLCKAHFPEAEAKHPWLVILYASRAKSLKRLQTPLAAAAEDLGGGATRISRPERLAALAEKYKLRVRHGGQLSGSKPFAKVGAMCCDCDQEARDFCKSLAPGSLLPVLLWSSGGKVEVSSRSPFVAGNLVHVALAHLGLSAGPQSSESAKSKSAKRGKRSACGEGHDEL</sequence>
<evidence type="ECO:0000313" key="4">
    <source>
        <dbReference type="EMBL" id="CAK9084541.1"/>
    </source>
</evidence>
<dbReference type="PROSITE" id="PS51257">
    <property type="entry name" value="PROKAR_LIPOPROTEIN"/>
    <property type="match status" value="1"/>
</dbReference>